<dbReference type="PANTHER" id="PTHR34614">
    <property type="match status" value="1"/>
</dbReference>
<dbReference type="Pfam" id="PF14104">
    <property type="entry name" value="DUF4277"/>
    <property type="match status" value="1"/>
</dbReference>
<organism evidence="4 5">
    <name type="scientific">Microcystis panniformis FACHB-1757</name>
    <dbReference type="NCBI Taxonomy" id="1638788"/>
    <lineage>
        <taxon>Bacteria</taxon>
        <taxon>Bacillati</taxon>
        <taxon>Cyanobacteriota</taxon>
        <taxon>Cyanophyceae</taxon>
        <taxon>Oscillatoriophycideae</taxon>
        <taxon>Chroococcales</taxon>
        <taxon>Microcystaceae</taxon>
        <taxon>Microcystis</taxon>
    </lineage>
</organism>
<feature type="domain" description="DUF4277" evidence="3">
    <location>
        <begin position="13"/>
        <end position="119"/>
    </location>
</feature>
<dbReference type="PANTHER" id="PTHR34614:SF2">
    <property type="entry name" value="TRANSPOSASE IS4-LIKE DOMAIN-CONTAINING PROTEIN"/>
    <property type="match status" value="1"/>
</dbReference>
<dbReference type="PATRIC" id="fig|1638788.3.peg.2943"/>
<feature type="coiled-coil region" evidence="1">
    <location>
        <begin position="308"/>
        <end position="339"/>
    </location>
</feature>
<sequence>MGCSTMNQSTEIEVKNLDHLGLVAGIIDEIGIVEIINEQVSIERGEIVTAGQVVKAIILNGLGFVSRALYLFPQFFEDKATEHLLGEGIEAKHLNDDKIGRVMDKLYQLDVSGIFLLISLAAVKKFGVATENSHLDSTSLSVEGEYNKEYPTVEILKSGAVGEEIETRQQPIKITHGYSRDRRPDLKQFMIDLIVSGDGDVPLFLKVGDGNEADKAVFGQIAREFQKQVDFDSLIVGDSALYSKENLKLMKEMRWLSRVPFSIKEAQELVDSISEKELTDSEIPGYSWRETSSNYGGIEQRWLLVESQARQESDLKKLEKKIEQEKNSAQEKIRQLSRREFENRAVALAIAKGLSDSLKYHQLTEIKVNLIPPETRAVKTQIKRRFTLSKLSSSSRIRVEFASD</sequence>
<dbReference type="InterPro" id="IPR025457">
    <property type="entry name" value="DUF4277"/>
</dbReference>
<dbReference type="KEGG" id="mpk:VL20_2925"/>
<proteinExistence type="predicted"/>
<dbReference type="NCBIfam" id="NF033559">
    <property type="entry name" value="transpos_IS1634"/>
    <property type="match status" value="1"/>
</dbReference>
<evidence type="ECO:0000256" key="1">
    <source>
        <dbReference type="SAM" id="Coils"/>
    </source>
</evidence>
<dbReference type="InterPro" id="IPR002559">
    <property type="entry name" value="Transposase_11"/>
</dbReference>
<keyword evidence="5" id="KW-1185">Reference proteome</keyword>
<evidence type="ECO:0000313" key="5">
    <source>
        <dbReference type="Proteomes" id="UP000068167"/>
    </source>
</evidence>
<dbReference type="Proteomes" id="UP000068167">
    <property type="component" value="Chromosome"/>
</dbReference>
<dbReference type="GO" id="GO:0004803">
    <property type="term" value="F:transposase activity"/>
    <property type="evidence" value="ECO:0007669"/>
    <property type="project" value="InterPro"/>
</dbReference>
<dbReference type="InterPro" id="IPR047654">
    <property type="entry name" value="IS1634_transpos"/>
</dbReference>
<protein>
    <submittedName>
        <fullName evidence="4">Mobile element protein</fullName>
    </submittedName>
</protein>
<keyword evidence="1" id="KW-0175">Coiled coil</keyword>
<accession>A0A0K1S1N2</accession>
<dbReference type="AlphaFoldDB" id="A0A0K1S1N2"/>
<dbReference type="GO" id="GO:0003677">
    <property type="term" value="F:DNA binding"/>
    <property type="evidence" value="ECO:0007669"/>
    <property type="project" value="InterPro"/>
</dbReference>
<feature type="domain" description="Transposase IS4-like" evidence="2">
    <location>
        <begin position="136"/>
        <end position="332"/>
    </location>
</feature>
<evidence type="ECO:0000259" key="3">
    <source>
        <dbReference type="Pfam" id="PF14104"/>
    </source>
</evidence>
<reference evidence="4 5" key="1">
    <citation type="journal article" date="2016" name="Stand. Genomic Sci.">
        <title>Complete genome sequence and genomic characterization of Microcystis panniformis FACHB 1757 by third-generation sequencing.</title>
        <authorList>
            <person name="Zhang J.Y."/>
            <person name="Guan R."/>
            <person name="Zhang H.J."/>
            <person name="Li H."/>
            <person name="Xiao P."/>
            <person name="Yu G.L."/>
            <person name="Du L."/>
            <person name="Cao D.M."/>
            <person name="Zhu B.C."/>
            <person name="Li R.H."/>
            <person name="Lu Z.H."/>
        </authorList>
    </citation>
    <scope>NUCLEOTIDE SEQUENCE [LARGE SCALE GENOMIC DNA]</scope>
    <source>
        <strain evidence="4 5">FACHB-1757</strain>
    </source>
</reference>
<dbReference type="Pfam" id="PF01609">
    <property type="entry name" value="DDE_Tnp_1"/>
    <property type="match status" value="1"/>
</dbReference>
<evidence type="ECO:0000259" key="2">
    <source>
        <dbReference type="Pfam" id="PF01609"/>
    </source>
</evidence>
<dbReference type="GO" id="GO:0006313">
    <property type="term" value="P:DNA transposition"/>
    <property type="evidence" value="ECO:0007669"/>
    <property type="project" value="InterPro"/>
</dbReference>
<dbReference type="EMBL" id="CP011339">
    <property type="protein sequence ID" value="AKV67965.1"/>
    <property type="molecule type" value="Genomic_DNA"/>
</dbReference>
<evidence type="ECO:0000313" key="4">
    <source>
        <dbReference type="EMBL" id="AKV67965.1"/>
    </source>
</evidence>
<name>A0A0K1S1N2_9CHRO</name>
<gene>
    <name evidence="4" type="ORF">VL20_2925</name>
</gene>